<accession>A0A168B3C7</accession>
<dbReference type="AlphaFoldDB" id="A0A168B3C7"/>
<protein>
    <recommendedName>
        <fullName evidence="4">NAD dependent epimerase/dehydratase</fullName>
    </recommendedName>
</protein>
<evidence type="ECO:0000256" key="1">
    <source>
        <dbReference type="SAM" id="MobiDB-lite"/>
    </source>
</evidence>
<organism evidence="2 3">
    <name type="scientific">Cordyceps fumosorosea (strain ARSEF 2679)</name>
    <name type="common">Isaria fumosorosea</name>
    <dbReference type="NCBI Taxonomy" id="1081104"/>
    <lineage>
        <taxon>Eukaryota</taxon>
        <taxon>Fungi</taxon>
        <taxon>Dikarya</taxon>
        <taxon>Ascomycota</taxon>
        <taxon>Pezizomycotina</taxon>
        <taxon>Sordariomycetes</taxon>
        <taxon>Hypocreomycetidae</taxon>
        <taxon>Hypocreales</taxon>
        <taxon>Cordycipitaceae</taxon>
        <taxon>Cordyceps</taxon>
    </lineage>
</organism>
<evidence type="ECO:0000313" key="2">
    <source>
        <dbReference type="EMBL" id="OAA69565.1"/>
    </source>
</evidence>
<dbReference type="EMBL" id="AZHB01000005">
    <property type="protein sequence ID" value="OAA69565.1"/>
    <property type="molecule type" value="Genomic_DNA"/>
</dbReference>
<dbReference type="PANTHER" id="PTHR36978">
    <property type="entry name" value="P-LOOP CONTAINING NUCLEOTIDE TRIPHOSPHATE HYDROLASE"/>
    <property type="match status" value="1"/>
</dbReference>
<dbReference type="OrthoDB" id="408152at2759"/>
<dbReference type="InterPro" id="IPR040632">
    <property type="entry name" value="Sulfotransfer_4"/>
</dbReference>
<dbReference type="GeneID" id="30019127"/>
<gene>
    <name evidence="2" type="ORF">ISF_02835</name>
</gene>
<reference evidence="2 3" key="1">
    <citation type="journal article" date="2016" name="Genome Biol. Evol.">
        <title>Divergent and convergent evolution of fungal pathogenicity.</title>
        <authorList>
            <person name="Shang Y."/>
            <person name="Xiao G."/>
            <person name="Zheng P."/>
            <person name="Cen K."/>
            <person name="Zhan S."/>
            <person name="Wang C."/>
        </authorList>
    </citation>
    <scope>NUCLEOTIDE SEQUENCE [LARGE SCALE GENOMIC DNA]</scope>
    <source>
        <strain evidence="2 3">ARSEF 2679</strain>
    </source>
</reference>
<dbReference type="Proteomes" id="UP000076744">
    <property type="component" value="Unassembled WGS sequence"/>
</dbReference>
<dbReference type="InterPro" id="IPR027417">
    <property type="entry name" value="P-loop_NTPase"/>
</dbReference>
<dbReference type="RefSeq" id="XP_018706169.1">
    <property type="nucleotide sequence ID" value="XM_018846441.1"/>
</dbReference>
<keyword evidence="3" id="KW-1185">Reference proteome</keyword>
<dbReference type="STRING" id="1081104.A0A168B3C7"/>
<comment type="caution">
    <text evidence="2">The sequence shown here is derived from an EMBL/GenBank/DDBJ whole genome shotgun (WGS) entry which is preliminary data.</text>
</comment>
<sequence>MATTIYPGESPSESSSAAEERMTASPDKAVISPIVTLVTTPSDTAAPGTPELDMPAPDSPLFKQLSVLSPEERKRVLETAHSRRVSIAEAIKAVEAEKREERLKGPGPILCLSMVRSGTASLAKALPELGVLKVHHGLLNIEDDKQWKILDRAADATFPNLKSYTGEPFTREQWDELLGDYDAVTDMASFYAVSLIKAYPNAKVIIYEREIESWHRSVKCIFGQWTEPVRRNLIKYIVPLSGSKCGSANFKMAKGWTNSTDSRDIHFNSRAAYVEHYKWIRENVPSHQLLDFNLEDGWGPLAEFLGVPAPEIEFPVINKKDDFEKQKRACEVAILKRIARRPLPNCLHFLIPNDDVINSLIDFLMQKDKGKDKGKGKGKEVDEGEKVDNADNADKEN</sequence>
<name>A0A168B3C7_CORFA</name>
<proteinExistence type="predicted"/>
<feature type="region of interest" description="Disordered" evidence="1">
    <location>
        <begin position="368"/>
        <end position="397"/>
    </location>
</feature>
<evidence type="ECO:0008006" key="4">
    <source>
        <dbReference type="Google" id="ProtNLM"/>
    </source>
</evidence>
<feature type="region of interest" description="Disordered" evidence="1">
    <location>
        <begin position="1"/>
        <end position="29"/>
    </location>
</feature>
<dbReference type="SUPFAM" id="SSF52540">
    <property type="entry name" value="P-loop containing nucleoside triphosphate hydrolases"/>
    <property type="match status" value="1"/>
</dbReference>
<dbReference type="Gene3D" id="3.40.50.300">
    <property type="entry name" value="P-loop containing nucleotide triphosphate hydrolases"/>
    <property type="match status" value="1"/>
</dbReference>
<dbReference type="PANTHER" id="PTHR36978:SF4">
    <property type="entry name" value="P-LOOP CONTAINING NUCLEOSIDE TRIPHOSPHATE HYDROLASE PROTEIN"/>
    <property type="match status" value="1"/>
</dbReference>
<dbReference type="Pfam" id="PF17784">
    <property type="entry name" value="Sulfotransfer_4"/>
    <property type="match status" value="1"/>
</dbReference>
<evidence type="ECO:0000313" key="3">
    <source>
        <dbReference type="Proteomes" id="UP000076744"/>
    </source>
</evidence>